<gene>
    <name evidence="6" type="ORF">IFO71_19470</name>
</gene>
<dbReference type="AlphaFoldDB" id="A0AAW3ZUD8"/>
<comment type="caution">
    <text evidence="6">The sequence shown here is derived from an EMBL/GenBank/DDBJ whole genome shotgun (WGS) entry which is preliminary data.</text>
</comment>
<dbReference type="RefSeq" id="WP_192031354.1">
    <property type="nucleotide sequence ID" value="NZ_JACYTR010000073.1"/>
</dbReference>
<dbReference type="EMBL" id="JACYTR010000073">
    <property type="protein sequence ID" value="MBD8527932.1"/>
    <property type="molecule type" value="Genomic_DNA"/>
</dbReference>
<evidence type="ECO:0000256" key="1">
    <source>
        <dbReference type="ARBA" id="ARBA00022729"/>
    </source>
</evidence>
<keyword evidence="1" id="KW-0732">Signal</keyword>
<dbReference type="Gene3D" id="2.40.128.200">
    <property type="match status" value="1"/>
</dbReference>
<dbReference type="InterPro" id="IPR036328">
    <property type="entry name" value="MliC_sf"/>
</dbReference>
<accession>A0AAW3ZUD8</accession>
<dbReference type="Pfam" id="PF09619">
    <property type="entry name" value="YscW"/>
    <property type="match status" value="1"/>
</dbReference>
<sequence>MSHSFFRCTLLIGLVSLAGCISTPPRADSEDTLAGAGLLRGKLLLPPGSSAPPGARLRLSLLDRFSDGAELTAREYPLDSAPPIDFRLTFDRRRISDVTVYRLDAAVYGPDGRLLFTSDGEHPVNLGVEAEPTRIELMAIDSQSQGLRSYDCEGLPLAAEFVDPDLMIEIGSQQHRLRRAHAASGARYIGANAEFWINGDEARLQLGDHAMQCSALGD</sequence>
<protein>
    <submittedName>
        <fullName evidence="6">MliC family protein</fullName>
    </submittedName>
</protein>
<dbReference type="InterPro" id="IPR039366">
    <property type="entry name" value="Pilotin"/>
</dbReference>
<keyword evidence="2" id="KW-0472">Membrane</keyword>
<evidence type="ECO:0000256" key="2">
    <source>
        <dbReference type="ARBA" id="ARBA00023136"/>
    </source>
</evidence>
<keyword evidence="7" id="KW-1185">Reference proteome</keyword>
<feature type="domain" description="C-type lysozyme inhibitor" evidence="5">
    <location>
        <begin position="150"/>
        <end position="209"/>
    </location>
</feature>
<organism evidence="6 7">
    <name type="scientific">Pseudomarimonas arenosa</name>
    <dbReference type="NCBI Taxonomy" id="2774145"/>
    <lineage>
        <taxon>Bacteria</taxon>
        <taxon>Pseudomonadati</taxon>
        <taxon>Pseudomonadota</taxon>
        <taxon>Gammaproteobacteria</taxon>
        <taxon>Lysobacterales</taxon>
        <taxon>Lysobacteraceae</taxon>
        <taxon>Pseudomarimonas</taxon>
    </lineage>
</organism>
<dbReference type="PROSITE" id="PS51257">
    <property type="entry name" value="PROKAR_LIPOPROTEIN"/>
    <property type="match status" value="1"/>
</dbReference>
<evidence type="ECO:0000256" key="3">
    <source>
        <dbReference type="ARBA" id="ARBA00023139"/>
    </source>
</evidence>
<dbReference type="SUPFAM" id="SSF141488">
    <property type="entry name" value="YdhA-like"/>
    <property type="match status" value="1"/>
</dbReference>
<name>A0AAW3ZUD8_9GAMM</name>
<reference evidence="6 7" key="1">
    <citation type="submission" date="2020-09" db="EMBL/GenBank/DDBJ databases">
        <title>Pseudoxanthomonas sp. CAU 1598 isolated from sand of Yaerae Beach.</title>
        <authorList>
            <person name="Kim W."/>
        </authorList>
    </citation>
    <scope>NUCLEOTIDE SEQUENCE [LARGE SCALE GENOMIC DNA]</scope>
    <source>
        <strain evidence="6 7">CAU 1598</strain>
    </source>
</reference>
<proteinExistence type="predicted"/>
<dbReference type="InterPro" id="IPR018660">
    <property type="entry name" value="MliC"/>
</dbReference>
<keyword evidence="3" id="KW-0564">Palmitate</keyword>
<dbReference type="Pfam" id="PF09864">
    <property type="entry name" value="MliC"/>
    <property type="match status" value="1"/>
</dbReference>
<evidence type="ECO:0000259" key="5">
    <source>
        <dbReference type="Pfam" id="PF09864"/>
    </source>
</evidence>
<dbReference type="Proteomes" id="UP000613768">
    <property type="component" value="Unassembled WGS sequence"/>
</dbReference>
<evidence type="ECO:0000256" key="4">
    <source>
        <dbReference type="ARBA" id="ARBA00023288"/>
    </source>
</evidence>
<evidence type="ECO:0000313" key="6">
    <source>
        <dbReference type="EMBL" id="MBD8527932.1"/>
    </source>
</evidence>
<evidence type="ECO:0000313" key="7">
    <source>
        <dbReference type="Proteomes" id="UP000613768"/>
    </source>
</evidence>
<keyword evidence="4" id="KW-0449">Lipoprotein</keyword>